<name>A0A8J2P050_9HEXA</name>
<evidence type="ECO:0000313" key="1">
    <source>
        <dbReference type="EMBL" id="CAG7725838.1"/>
    </source>
</evidence>
<reference evidence="1" key="1">
    <citation type="submission" date="2021-06" db="EMBL/GenBank/DDBJ databases">
        <authorList>
            <person name="Hodson N. C."/>
            <person name="Mongue J. A."/>
            <person name="Jaron S. K."/>
        </authorList>
    </citation>
    <scope>NUCLEOTIDE SEQUENCE</scope>
</reference>
<accession>A0A8J2P050</accession>
<dbReference type="Proteomes" id="UP000708208">
    <property type="component" value="Unassembled WGS sequence"/>
</dbReference>
<feature type="non-terminal residue" evidence="1">
    <location>
        <position position="43"/>
    </location>
</feature>
<evidence type="ECO:0000313" key="2">
    <source>
        <dbReference type="Proteomes" id="UP000708208"/>
    </source>
</evidence>
<keyword evidence="2" id="KW-1185">Reference proteome</keyword>
<comment type="caution">
    <text evidence="1">The sequence shown here is derived from an EMBL/GenBank/DDBJ whole genome shotgun (WGS) entry which is preliminary data.</text>
</comment>
<dbReference type="EMBL" id="CAJVCH010127360">
    <property type="protein sequence ID" value="CAG7725838.1"/>
    <property type="molecule type" value="Genomic_DNA"/>
</dbReference>
<gene>
    <name evidence="1" type="ORF">AFUS01_LOCUS14779</name>
</gene>
<dbReference type="AlphaFoldDB" id="A0A8J2P050"/>
<organism evidence="1 2">
    <name type="scientific">Allacma fusca</name>
    <dbReference type="NCBI Taxonomy" id="39272"/>
    <lineage>
        <taxon>Eukaryota</taxon>
        <taxon>Metazoa</taxon>
        <taxon>Ecdysozoa</taxon>
        <taxon>Arthropoda</taxon>
        <taxon>Hexapoda</taxon>
        <taxon>Collembola</taxon>
        <taxon>Symphypleona</taxon>
        <taxon>Sminthuridae</taxon>
        <taxon>Allacma</taxon>
    </lineage>
</organism>
<proteinExistence type="predicted"/>
<sequence>HNGLVICMSTLGLSGGIKSCGNIIFTPKTVQPVMGVQRKLVYK</sequence>
<protein>
    <submittedName>
        <fullName evidence="1">Uncharacterized protein</fullName>
    </submittedName>
</protein>
<feature type="non-terminal residue" evidence="1">
    <location>
        <position position="1"/>
    </location>
</feature>